<protein>
    <submittedName>
        <fullName evidence="5">DNA-binding transcriptional regulator YbjK</fullName>
    </submittedName>
</protein>
<gene>
    <name evidence="5" type="ORF">BDZ31_003282</name>
</gene>
<dbReference type="GO" id="GO:0000976">
    <property type="term" value="F:transcription cis-regulatory region binding"/>
    <property type="evidence" value="ECO:0007669"/>
    <property type="project" value="TreeGrafter"/>
</dbReference>
<keyword evidence="1 2" id="KW-0238">DNA-binding</keyword>
<feature type="domain" description="HTH tetR-type" evidence="4">
    <location>
        <begin position="13"/>
        <end position="73"/>
    </location>
</feature>
<dbReference type="InterPro" id="IPR050109">
    <property type="entry name" value="HTH-type_TetR-like_transc_reg"/>
</dbReference>
<evidence type="ECO:0000256" key="2">
    <source>
        <dbReference type="PROSITE-ProRule" id="PRU00335"/>
    </source>
</evidence>
<dbReference type="SUPFAM" id="SSF46689">
    <property type="entry name" value="Homeodomain-like"/>
    <property type="match status" value="1"/>
</dbReference>
<sequence length="237" mass="25538">MASVTKVRRARGERRRRELLEAALDVIDQRGVQATTHRAVAEAAGVPLATTTYYFESIDHLLEEALMLFVTEEAARLRALAERLRGTTASPAEIAADFARELAEGSPWERPLKRVQFELYLEASRRPRLREAAQQCVATYVELTEVALTAAGSPRAAEGARLFVALADGLGLHGSFAPSDRPHTPADLSAALTELFIPFAMGADERAAWAERLAEPRGGAAVAGGAPAADQTHGRGR</sequence>
<accession>A0A840IF95</accession>
<name>A0A840IF95_9ACTN</name>
<dbReference type="InterPro" id="IPR036271">
    <property type="entry name" value="Tet_transcr_reg_TetR-rel_C_sf"/>
</dbReference>
<dbReference type="RefSeq" id="WP_183343399.1">
    <property type="nucleotide sequence ID" value="NZ_JACHNU010000004.1"/>
</dbReference>
<dbReference type="InterPro" id="IPR041583">
    <property type="entry name" value="TetR_C_31"/>
</dbReference>
<dbReference type="GO" id="GO:0003700">
    <property type="term" value="F:DNA-binding transcription factor activity"/>
    <property type="evidence" value="ECO:0007669"/>
    <property type="project" value="TreeGrafter"/>
</dbReference>
<comment type="caution">
    <text evidence="5">The sequence shown here is derived from an EMBL/GenBank/DDBJ whole genome shotgun (WGS) entry which is preliminary data.</text>
</comment>
<feature type="region of interest" description="Disordered" evidence="3">
    <location>
        <begin position="217"/>
        <end position="237"/>
    </location>
</feature>
<dbReference type="InterPro" id="IPR001647">
    <property type="entry name" value="HTH_TetR"/>
</dbReference>
<evidence type="ECO:0000256" key="1">
    <source>
        <dbReference type="ARBA" id="ARBA00023125"/>
    </source>
</evidence>
<proteinExistence type="predicted"/>
<dbReference type="InterPro" id="IPR009057">
    <property type="entry name" value="Homeodomain-like_sf"/>
</dbReference>
<dbReference type="EMBL" id="JACHNU010000004">
    <property type="protein sequence ID" value="MBB4663687.1"/>
    <property type="molecule type" value="Genomic_DNA"/>
</dbReference>
<dbReference type="Proteomes" id="UP000585272">
    <property type="component" value="Unassembled WGS sequence"/>
</dbReference>
<dbReference type="Pfam" id="PF17940">
    <property type="entry name" value="TetR_C_31"/>
    <property type="match status" value="1"/>
</dbReference>
<dbReference type="AlphaFoldDB" id="A0A840IF95"/>
<dbReference type="PANTHER" id="PTHR30055:SF231">
    <property type="entry name" value="TRANSCRIPTIONAL REGULATORY PROTEIN (PROBABLY DEOR-FAMILY)-RELATED"/>
    <property type="match status" value="1"/>
</dbReference>
<evidence type="ECO:0000313" key="5">
    <source>
        <dbReference type="EMBL" id="MBB4663687.1"/>
    </source>
</evidence>
<dbReference type="PANTHER" id="PTHR30055">
    <property type="entry name" value="HTH-TYPE TRANSCRIPTIONAL REGULATOR RUTR"/>
    <property type="match status" value="1"/>
</dbReference>
<dbReference type="SUPFAM" id="SSF48498">
    <property type="entry name" value="Tetracyclin repressor-like, C-terminal domain"/>
    <property type="match status" value="1"/>
</dbReference>
<evidence type="ECO:0000259" key="4">
    <source>
        <dbReference type="PROSITE" id="PS50977"/>
    </source>
</evidence>
<evidence type="ECO:0000256" key="3">
    <source>
        <dbReference type="SAM" id="MobiDB-lite"/>
    </source>
</evidence>
<feature type="DNA-binding region" description="H-T-H motif" evidence="2">
    <location>
        <begin position="36"/>
        <end position="55"/>
    </location>
</feature>
<reference evidence="5 6" key="1">
    <citation type="submission" date="2020-08" db="EMBL/GenBank/DDBJ databases">
        <title>Genomic Encyclopedia of Archaeal and Bacterial Type Strains, Phase II (KMG-II): from individual species to whole genera.</title>
        <authorList>
            <person name="Goeker M."/>
        </authorList>
    </citation>
    <scope>NUCLEOTIDE SEQUENCE [LARGE SCALE GENOMIC DNA]</scope>
    <source>
        <strain evidence="5 6">DSM 23288</strain>
    </source>
</reference>
<evidence type="ECO:0000313" key="6">
    <source>
        <dbReference type="Proteomes" id="UP000585272"/>
    </source>
</evidence>
<keyword evidence="6" id="KW-1185">Reference proteome</keyword>
<dbReference type="Gene3D" id="1.10.357.10">
    <property type="entry name" value="Tetracycline Repressor, domain 2"/>
    <property type="match status" value="1"/>
</dbReference>
<dbReference type="Pfam" id="PF00440">
    <property type="entry name" value="TetR_N"/>
    <property type="match status" value="1"/>
</dbReference>
<feature type="compositionally biased region" description="Low complexity" evidence="3">
    <location>
        <begin position="218"/>
        <end position="229"/>
    </location>
</feature>
<dbReference type="PROSITE" id="PS50977">
    <property type="entry name" value="HTH_TETR_2"/>
    <property type="match status" value="1"/>
</dbReference>
<organism evidence="5 6">
    <name type="scientific">Conexibacter arvalis</name>
    <dbReference type="NCBI Taxonomy" id="912552"/>
    <lineage>
        <taxon>Bacteria</taxon>
        <taxon>Bacillati</taxon>
        <taxon>Actinomycetota</taxon>
        <taxon>Thermoleophilia</taxon>
        <taxon>Solirubrobacterales</taxon>
        <taxon>Conexibacteraceae</taxon>
        <taxon>Conexibacter</taxon>
    </lineage>
</organism>